<dbReference type="Gene3D" id="3.10.620.30">
    <property type="match status" value="1"/>
</dbReference>
<dbReference type="InterPro" id="IPR002931">
    <property type="entry name" value="Transglutaminase-like"/>
</dbReference>
<dbReference type="InterPro" id="IPR038765">
    <property type="entry name" value="Papain-like_cys_pep_sf"/>
</dbReference>
<dbReference type="Pfam" id="PF01841">
    <property type="entry name" value="Transglut_core"/>
    <property type="match status" value="1"/>
</dbReference>
<feature type="signal peptide" evidence="1">
    <location>
        <begin position="1"/>
        <end position="21"/>
    </location>
</feature>
<dbReference type="EMBL" id="QKZV01000006">
    <property type="protein sequence ID" value="PZX61889.1"/>
    <property type="molecule type" value="Genomic_DNA"/>
</dbReference>
<evidence type="ECO:0000259" key="2">
    <source>
        <dbReference type="Pfam" id="PF01841"/>
    </source>
</evidence>
<accession>A0A2W7S4J4</accession>
<organism evidence="3 4">
    <name type="scientific">Hydrotalea sandarakina</name>
    <dbReference type="NCBI Taxonomy" id="1004304"/>
    <lineage>
        <taxon>Bacteria</taxon>
        <taxon>Pseudomonadati</taxon>
        <taxon>Bacteroidota</taxon>
        <taxon>Chitinophagia</taxon>
        <taxon>Chitinophagales</taxon>
        <taxon>Chitinophagaceae</taxon>
        <taxon>Hydrotalea</taxon>
    </lineage>
</organism>
<dbReference type="Gene3D" id="2.60.40.3140">
    <property type="match status" value="1"/>
</dbReference>
<dbReference type="SUPFAM" id="SSF54001">
    <property type="entry name" value="Cysteine proteinases"/>
    <property type="match status" value="1"/>
</dbReference>
<dbReference type="Proteomes" id="UP000249720">
    <property type="component" value="Unassembled WGS sequence"/>
</dbReference>
<dbReference type="OrthoDB" id="98874at2"/>
<dbReference type="AlphaFoldDB" id="A0A2W7S4J4"/>
<name>A0A2W7S4J4_9BACT</name>
<protein>
    <submittedName>
        <fullName evidence="3">Transglutaminase superfamily protein</fullName>
    </submittedName>
</protein>
<keyword evidence="4" id="KW-1185">Reference proteome</keyword>
<comment type="caution">
    <text evidence="3">The sequence shown here is derived from an EMBL/GenBank/DDBJ whole genome shotgun (WGS) entry which is preliminary data.</text>
</comment>
<evidence type="ECO:0000313" key="4">
    <source>
        <dbReference type="Proteomes" id="UP000249720"/>
    </source>
</evidence>
<keyword evidence="1" id="KW-0732">Signal</keyword>
<dbReference type="RefSeq" id="WP_111296029.1">
    <property type="nucleotide sequence ID" value="NZ_QKZV01000006.1"/>
</dbReference>
<sequence>MKWVSKLLLLAVFCSANVIYAQKSKENLKFGQIKPSDFDPTFYSVDSSAGAVYLFNNGKSSYVGNNDGFFSVVYEQHTRIRFMNKNGFGVATVNIPVYISDDYQTKLISLEASTFNLENGQVVETKLDKSALYTEVNHDETIYKFTFPNVKEGSIAEFQIKLNLPSYYFMPDWDFQQSYPVLYSSYEVNVPYFFNYAIIKKGIQDYVLDTATDVREQYYIRDKRNGATLGGNTLAVSTQATKHIWAMKNVPAFHAQPFMTSADNYVSGIEFQLSEIRMPEEDVEKVAQSWNKVSEQLLNNPYFGLELKYDNTWLKDDIQTATANATNNLEKVQGIFAFVRNNYNCIDHSSRLLSQPLKKVVQTRKGNVADINMVLTAMLKQVGLEAYPVILSTRHHEKVLRDYPVMHKFNYVITRVVVDDVNYYLDASRKYVGFNQLPEYCYNGFAREINDKDPILLRFDADSLKEYEMDMVQLKPDLANHTLNLSVNKTFGNIESQNARGIIMSTSLDAYMKAMQNQYNIPVQLTDVHADNLKELDDPLKLQFTAALNLNDDKDIIYLNPMLSDRILENPFTAQQRIYPIEMPYCPNQTYIFEMEVPDGYMVDELPKSARVQLNANEGSFEYIIVNKNNHIQMRCRLLMNKANFSPEDYATLRDFYAFIVQKESEQIVLKKNKTLPKP</sequence>
<proteinExistence type="predicted"/>
<evidence type="ECO:0000256" key="1">
    <source>
        <dbReference type="SAM" id="SignalP"/>
    </source>
</evidence>
<feature type="domain" description="Transglutaminase-like" evidence="2">
    <location>
        <begin position="321"/>
        <end position="405"/>
    </location>
</feature>
<feature type="chain" id="PRO_5016072906" evidence="1">
    <location>
        <begin position="22"/>
        <end position="679"/>
    </location>
</feature>
<gene>
    <name evidence="3" type="ORF">LX80_02051</name>
</gene>
<dbReference type="Gene3D" id="2.60.120.1130">
    <property type="match status" value="1"/>
</dbReference>
<evidence type="ECO:0000313" key="3">
    <source>
        <dbReference type="EMBL" id="PZX61889.1"/>
    </source>
</evidence>
<reference evidence="3 4" key="1">
    <citation type="submission" date="2018-06" db="EMBL/GenBank/DDBJ databases">
        <title>Genomic Encyclopedia of Archaeal and Bacterial Type Strains, Phase II (KMG-II): from individual species to whole genera.</title>
        <authorList>
            <person name="Goeker M."/>
        </authorList>
    </citation>
    <scope>NUCLEOTIDE SEQUENCE [LARGE SCALE GENOMIC DNA]</scope>
    <source>
        <strain evidence="3 4">DSM 23241</strain>
    </source>
</reference>